<dbReference type="RefSeq" id="WP_120033589.1">
    <property type="nucleotide sequence ID" value="NZ_QVMU01000019.1"/>
</dbReference>
<dbReference type="EMBL" id="QVMU01000019">
    <property type="protein sequence ID" value="RJX68633.1"/>
    <property type="molecule type" value="Genomic_DNA"/>
</dbReference>
<sequence length="81" mass="9309">MIKSITLTEIPTPQDVDPSSKFVIDNGVTQTMISVDVILQCLRIAERQGDIPSLPQEWWFPLMARYQIRMDTDENIQVESD</sequence>
<reference evidence="1 2" key="1">
    <citation type="submission" date="2018-08" db="EMBL/GenBank/DDBJ databases">
        <title>Vibrio isolated from the Eastern China Marginal Seas.</title>
        <authorList>
            <person name="Li Y."/>
        </authorList>
    </citation>
    <scope>NUCLEOTIDE SEQUENCE [LARGE SCALE GENOMIC DNA]</scope>
    <source>
        <strain evidence="1 2">BEI233</strain>
    </source>
</reference>
<keyword evidence="2" id="KW-1185">Reference proteome</keyword>
<evidence type="ECO:0000313" key="1">
    <source>
        <dbReference type="EMBL" id="RJX68633.1"/>
    </source>
</evidence>
<protein>
    <submittedName>
        <fullName evidence="1">Uncharacterized protein</fullName>
    </submittedName>
</protein>
<name>A0A3A6QN87_9VIBR</name>
<dbReference type="Proteomes" id="UP000273252">
    <property type="component" value="Unassembled WGS sequence"/>
</dbReference>
<accession>A0A3A6QN87</accession>
<dbReference type="OrthoDB" id="7067870at2"/>
<dbReference type="AlphaFoldDB" id="A0A3A6QN87"/>
<gene>
    <name evidence="1" type="ORF">DZ860_16690</name>
</gene>
<comment type="caution">
    <text evidence="1">The sequence shown here is derived from an EMBL/GenBank/DDBJ whole genome shotgun (WGS) entry which is preliminary data.</text>
</comment>
<organism evidence="1 2">
    <name type="scientific">Vibrio sinensis</name>
    <dbReference type="NCBI Taxonomy" id="2302434"/>
    <lineage>
        <taxon>Bacteria</taxon>
        <taxon>Pseudomonadati</taxon>
        <taxon>Pseudomonadota</taxon>
        <taxon>Gammaproteobacteria</taxon>
        <taxon>Vibrionales</taxon>
        <taxon>Vibrionaceae</taxon>
        <taxon>Vibrio</taxon>
    </lineage>
</organism>
<evidence type="ECO:0000313" key="2">
    <source>
        <dbReference type="Proteomes" id="UP000273252"/>
    </source>
</evidence>
<proteinExistence type="predicted"/>